<evidence type="ECO:0000256" key="1">
    <source>
        <dbReference type="ARBA" id="ARBA00004196"/>
    </source>
</evidence>
<dbReference type="EMBL" id="DSTK01000012">
    <property type="protein sequence ID" value="HFK96421.1"/>
    <property type="molecule type" value="Genomic_DNA"/>
</dbReference>
<proteinExistence type="predicted"/>
<feature type="domain" description="NADP-dependent oxidoreductase" evidence="4">
    <location>
        <begin position="83"/>
        <end position="257"/>
    </location>
</feature>
<dbReference type="InterPro" id="IPR023210">
    <property type="entry name" value="NADP_OxRdtase_dom"/>
</dbReference>
<dbReference type="Gene3D" id="3.20.20.100">
    <property type="entry name" value="NADP-dependent oxidoreductase domain"/>
    <property type="match status" value="1"/>
</dbReference>
<dbReference type="AlphaFoldDB" id="A0A831ZJ66"/>
<dbReference type="PANTHER" id="PTHR43312">
    <property type="entry name" value="D-THREO-ALDOSE 1-DEHYDROGENASE"/>
    <property type="match status" value="1"/>
</dbReference>
<organism evidence="5">
    <name type="scientific">Desulfacinum infernum</name>
    <dbReference type="NCBI Taxonomy" id="35837"/>
    <lineage>
        <taxon>Bacteria</taxon>
        <taxon>Pseudomonadati</taxon>
        <taxon>Thermodesulfobacteriota</taxon>
        <taxon>Syntrophobacteria</taxon>
        <taxon>Syntrophobacterales</taxon>
        <taxon>Syntrophobacteraceae</taxon>
        <taxon>Desulfacinum</taxon>
    </lineage>
</organism>
<comment type="caution">
    <text evidence="5">The sequence shown here is derived from an EMBL/GenBank/DDBJ whole genome shotgun (WGS) entry which is preliminary data.</text>
</comment>
<dbReference type="SUPFAM" id="SSF51430">
    <property type="entry name" value="NAD(P)-linked oxidoreductase"/>
    <property type="match status" value="1"/>
</dbReference>
<comment type="subunit">
    <text evidence="2">Heterodimer of a large and a small subunit.</text>
</comment>
<keyword evidence="3" id="KW-0479">Metal-binding</keyword>
<protein>
    <submittedName>
        <fullName evidence="5">Aldo/keto reductase</fullName>
    </submittedName>
</protein>
<keyword evidence="3" id="KW-0411">Iron-sulfur</keyword>
<dbReference type="GO" id="GO:0051536">
    <property type="term" value="F:iron-sulfur cluster binding"/>
    <property type="evidence" value="ECO:0007669"/>
    <property type="project" value="UniProtKB-KW"/>
</dbReference>
<name>A0A831ZJ66_9BACT</name>
<dbReference type="PROSITE" id="PS51318">
    <property type="entry name" value="TAT"/>
    <property type="match status" value="1"/>
</dbReference>
<dbReference type="CDD" id="cd19105">
    <property type="entry name" value="AKR_unchar"/>
    <property type="match status" value="1"/>
</dbReference>
<dbReference type="PANTHER" id="PTHR43312:SF1">
    <property type="entry name" value="NADP-DEPENDENT OXIDOREDUCTASE DOMAIN-CONTAINING PROTEIN"/>
    <property type="match status" value="1"/>
</dbReference>
<dbReference type="InterPro" id="IPR019546">
    <property type="entry name" value="TAT_signal_bac_arc"/>
</dbReference>
<comment type="subcellular location">
    <subcellularLocation>
        <location evidence="1">Cell envelope</location>
    </subcellularLocation>
</comment>
<accession>A0A831ZJ66</accession>
<dbReference type="GO" id="GO:0030313">
    <property type="term" value="C:cell envelope"/>
    <property type="evidence" value="ECO:0007669"/>
    <property type="project" value="UniProtKB-SubCell"/>
</dbReference>
<dbReference type="Pfam" id="PF00248">
    <property type="entry name" value="Aldo_ket_red"/>
    <property type="match status" value="1"/>
</dbReference>
<gene>
    <name evidence="5" type="ORF">ENS06_03725</name>
</gene>
<evidence type="ECO:0000259" key="4">
    <source>
        <dbReference type="Pfam" id="PF00248"/>
    </source>
</evidence>
<keyword evidence="3" id="KW-0408">Iron</keyword>
<evidence type="ECO:0000256" key="3">
    <source>
        <dbReference type="ARBA" id="ARBA00023014"/>
    </source>
</evidence>
<dbReference type="InterPro" id="IPR006311">
    <property type="entry name" value="TAT_signal"/>
</dbReference>
<evidence type="ECO:0000256" key="2">
    <source>
        <dbReference type="ARBA" id="ARBA00011771"/>
    </source>
</evidence>
<sequence>MERKRRNDHENPSNGLSRRGFLKAAGLAGLGGAAASVGLNASAFAQETPAPQKVPTRPFGASKIPVAILSLGGMFDTGANHMLLRQALRWGVTYWDTADCYGGGRSEEGIGAFFARFPETRKEVFLVTKSDARDPAGMTKLLHRSLDRMKTDWIDLYFLHGVDSIGELSDEVRRWAEQAKASGKIRLFGFSTHANMARCLDGAAKLGWVDGIMFTYNFRLVHDEAMKRAIDRCVAAGIGLTAMKTQGGGPLSVDASEAGALAEKLLARGFTDKQAKLKAVWEDTRIASLCSQMPTMTILMSNVAAALDKTVLSGDEKAILWRYAEATRSGYCAGCADICGAAAGVPIADMMRCLMYAQDYGDMTAAHELLASLAQSGVFQNLNDTRLRQAEQRCPHGLPIRRLVADAETLARTFMA</sequence>
<dbReference type="NCBIfam" id="TIGR01409">
    <property type="entry name" value="TAT_signal_seq"/>
    <property type="match status" value="1"/>
</dbReference>
<dbReference type="InterPro" id="IPR036812">
    <property type="entry name" value="NAD(P)_OxRdtase_dom_sf"/>
</dbReference>
<reference evidence="5" key="1">
    <citation type="journal article" date="2020" name="mSystems">
        <title>Genome- and Community-Level Interaction Insights into Carbon Utilization and Element Cycling Functions of Hydrothermarchaeota in Hydrothermal Sediment.</title>
        <authorList>
            <person name="Zhou Z."/>
            <person name="Liu Y."/>
            <person name="Xu W."/>
            <person name="Pan J."/>
            <person name="Luo Z.H."/>
            <person name="Li M."/>
        </authorList>
    </citation>
    <scope>NUCLEOTIDE SEQUENCE [LARGE SCALE GENOMIC DNA]</scope>
    <source>
        <strain evidence="5">SpSt-456</strain>
    </source>
</reference>
<dbReference type="InterPro" id="IPR053135">
    <property type="entry name" value="AKR2_Oxidoreductase"/>
</dbReference>
<evidence type="ECO:0000313" key="5">
    <source>
        <dbReference type="EMBL" id="HFK96421.1"/>
    </source>
</evidence>